<dbReference type="SUPFAM" id="SSF161098">
    <property type="entry name" value="MetI-like"/>
    <property type="match status" value="1"/>
</dbReference>
<dbReference type="RefSeq" id="WP_190464598.1">
    <property type="nucleotide sequence ID" value="NZ_JACJPW010000026.1"/>
</dbReference>
<dbReference type="AlphaFoldDB" id="A0A926VDX8"/>
<dbReference type="PANTHER" id="PTHR42929">
    <property type="entry name" value="INNER MEMBRANE ABC TRANSPORTER PERMEASE PROTEIN YDCU-RELATED-RELATED"/>
    <property type="match status" value="1"/>
</dbReference>
<reference evidence="10" key="1">
    <citation type="journal article" date="2015" name="ISME J.">
        <title>Draft Genome Sequence of Streptomyces incarnatus NRRL8089, which Produces the Nucleoside Antibiotic Sinefungin.</title>
        <authorList>
            <person name="Oshima K."/>
            <person name="Hattori M."/>
            <person name="Shimizu H."/>
            <person name="Fukuda K."/>
            <person name="Nemoto M."/>
            <person name="Inagaki K."/>
            <person name="Tamura T."/>
        </authorList>
    </citation>
    <scope>NUCLEOTIDE SEQUENCE</scope>
    <source>
        <strain evidence="10">FACHB-1375</strain>
    </source>
</reference>
<feature type="domain" description="ABC transmembrane type-1" evidence="9">
    <location>
        <begin position="99"/>
        <end position="336"/>
    </location>
</feature>
<evidence type="ECO:0000313" key="10">
    <source>
        <dbReference type="EMBL" id="MBD2181785.1"/>
    </source>
</evidence>
<evidence type="ECO:0000256" key="8">
    <source>
        <dbReference type="RuleBase" id="RU363032"/>
    </source>
</evidence>
<dbReference type="CDD" id="cd06261">
    <property type="entry name" value="TM_PBP2"/>
    <property type="match status" value="1"/>
</dbReference>
<dbReference type="GO" id="GO:0005886">
    <property type="term" value="C:plasma membrane"/>
    <property type="evidence" value="ECO:0007669"/>
    <property type="project" value="UniProtKB-SubCell"/>
</dbReference>
<dbReference type="PROSITE" id="PS50928">
    <property type="entry name" value="ABC_TM1"/>
    <property type="match status" value="1"/>
</dbReference>
<evidence type="ECO:0000256" key="1">
    <source>
        <dbReference type="ARBA" id="ARBA00004651"/>
    </source>
</evidence>
<comment type="similarity">
    <text evidence="2">Belongs to the binding-protein-dependent transport system permease family. CysTW subfamily.</text>
</comment>
<sequence>MPVSTQISSRSTTPAPPAKSKLASIFDRLAEPLIFLGPAGIWLLLLLVLPTLIIFELSLVPDIRPGQVVNPSGFDNFCRAFGFEQCLPSKFDPTFLQVMKRTLFFAGGSTIACLVLGFPVAYWIAVMSPKQWRNLLLLGFVLPLWTSSLLRSYAWITILRPSGVINSFLQPALNPLLSILNWLIDSCNSFPISFNIPFLLPHLPLLPWNLLNDWPAVLIGMSYSYLPYMVLILYSSLEKLDRRLLEASADLGANPAQTFWKVTVPQTMPGIVAGSLLVLIIGVGDFIDPELLGGASSMTISRLIYNQFLGATQNWGFGSALSMVLILAVSIAIALLLKFGDRNAAR</sequence>
<organism evidence="10 11">
    <name type="scientific">Aerosakkonema funiforme FACHB-1375</name>
    <dbReference type="NCBI Taxonomy" id="2949571"/>
    <lineage>
        <taxon>Bacteria</taxon>
        <taxon>Bacillati</taxon>
        <taxon>Cyanobacteriota</taxon>
        <taxon>Cyanophyceae</taxon>
        <taxon>Oscillatoriophycideae</taxon>
        <taxon>Aerosakkonematales</taxon>
        <taxon>Aerosakkonemataceae</taxon>
        <taxon>Aerosakkonema</taxon>
    </lineage>
</organism>
<feature type="transmembrane region" description="Helical" evidence="8">
    <location>
        <begin position="268"/>
        <end position="287"/>
    </location>
</feature>
<feature type="transmembrane region" description="Helical" evidence="8">
    <location>
        <begin position="214"/>
        <end position="234"/>
    </location>
</feature>
<gene>
    <name evidence="10" type="ORF">H6G03_11815</name>
</gene>
<keyword evidence="5 8" id="KW-0812">Transmembrane</keyword>
<dbReference type="InterPro" id="IPR000515">
    <property type="entry name" value="MetI-like"/>
</dbReference>
<reference evidence="10" key="2">
    <citation type="submission" date="2020-08" db="EMBL/GenBank/DDBJ databases">
        <authorList>
            <person name="Chen M."/>
            <person name="Teng W."/>
            <person name="Zhao L."/>
            <person name="Hu C."/>
            <person name="Zhou Y."/>
            <person name="Han B."/>
            <person name="Song L."/>
            <person name="Shu W."/>
        </authorList>
    </citation>
    <scope>NUCLEOTIDE SEQUENCE</scope>
    <source>
        <strain evidence="10">FACHB-1375</strain>
    </source>
</reference>
<keyword evidence="4" id="KW-1003">Cell membrane</keyword>
<dbReference type="Proteomes" id="UP000641646">
    <property type="component" value="Unassembled WGS sequence"/>
</dbReference>
<comment type="caution">
    <text evidence="10">The sequence shown here is derived from an EMBL/GenBank/DDBJ whole genome shotgun (WGS) entry which is preliminary data.</text>
</comment>
<comment type="subcellular location">
    <subcellularLocation>
        <location evidence="1 8">Cell membrane</location>
        <topology evidence="1 8">Multi-pass membrane protein</topology>
    </subcellularLocation>
</comment>
<name>A0A926VDX8_9CYAN</name>
<feature type="transmembrane region" description="Helical" evidence="8">
    <location>
        <begin position="135"/>
        <end position="156"/>
    </location>
</feature>
<evidence type="ECO:0000256" key="2">
    <source>
        <dbReference type="ARBA" id="ARBA00007069"/>
    </source>
</evidence>
<evidence type="ECO:0000256" key="4">
    <source>
        <dbReference type="ARBA" id="ARBA00022475"/>
    </source>
</evidence>
<feature type="transmembrane region" description="Helical" evidence="8">
    <location>
        <begin position="315"/>
        <end position="337"/>
    </location>
</feature>
<keyword evidence="6 8" id="KW-1133">Transmembrane helix</keyword>
<dbReference type="GO" id="GO:0055085">
    <property type="term" value="P:transmembrane transport"/>
    <property type="evidence" value="ECO:0007669"/>
    <property type="project" value="InterPro"/>
</dbReference>
<keyword evidence="7 8" id="KW-0472">Membrane</keyword>
<dbReference type="Gene3D" id="1.10.3720.10">
    <property type="entry name" value="MetI-like"/>
    <property type="match status" value="1"/>
</dbReference>
<keyword evidence="11" id="KW-1185">Reference proteome</keyword>
<dbReference type="EMBL" id="JACJPW010000026">
    <property type="protein sequence ID" value="MBD2181785.1"/>
    <property type="molecule type" value="Genomic_DNA"/>
</dbReference>
<dbReference type="PANTHER" id="PTHR42929:SF1">
    <property type="entry name" value="INNER MEMBRANE ABC TRANSPORTER PERMEASE PROTEIN YDCU-RELATED"/>
    <property type="match status" value="1"/>
</dbReference>
<feature type="transmembrane region" description="Helical" evidence="8">
    <location>
        <begin position="103"/>
        <end position="123"/>
    </location>
</feature>
<accession>A0A926VDX8</accession>
<protein>
    <submittedName>
        <fullName evidence="10">ABC transporter permease</fullName>
    </submittedName>
</protein>
<dbReference type="InterPro" id="IPR035906">
    <property type="entry name" value="MetI-like_sf"/>
</dbReference>
<feature type="transmembrane region" description="Helical" evidence="8">
    <location>
        <begin position="33"/>
        <end position="55"/>
    </location>
</feature>
<evidence type="ECO:0000256" key="3">
    <source>
        <dbReference type="ARBA" id="ARBA00022448"/>
    </source>
</evidence>
<evidence type="ECO:0000259" key="9">
    <source>
        <dbReference type="PROSITE" id="PS50928"/>
    </source>
</evidence>
<dbReference type="Pfam" id="PF00528">
    <property type="entry name" value="BPD_transp_1"/>
    <property type="match status" value="1"/>
</dbReference>
<evidence type="ECO:0000256" key="6">
    <source>
        <dbReference type="ARBA" id="ARBA00022989"/>
    </source>
</evidence>
<proteinExistence type="inferred from homology"/>
<evidence type="ECO:0000256" key="7">
    <source>
        <dbReference type="ARBA" id="ARBA00023136"/>
    </source>
</evidence>
<keyword evidence="3 8" id="KW-0813">Transport</keyword>
<evidence type="ECO:0000256" key="5">
    <source>
        <dbReference type="ARBA" id="ARBA00022692"/>
    </source>
</evidence>
<evidence type="ECO:0000313" key="11">
    <source>
        <dbReference type="Proteomes" id="UP000641646"/>
    </source>
</evidence>